<dbReference type="HAMAP" id="MF_01965">
    <property type="entry name" value="NADHX_dehydratase"/>
    <property type="match status" value="1"/>
</dbReference>
<dbReference type="Gene3D" id="3.90.470.20">
    <property type="entry name" value="4'-phosphopantetheinyl transferase domain"/>
    <property type="match status" value="1"/>
</dbReference>
<comment type="subunit">
    <text evidence="7">Homotetramer.</text>
</comment>
<dbReference type="Proteomes" id="UP000002294">
    <property type="component" value="Chromosome"/>
</dbReference>
<dbReference type="GO" id="GO:0016301">
    <property type="term" value="F:kinase activity"/>
    <property type="evidence" value="ECO:0007669"/>
    <property type="project" value="UniProtKB-KW"/>
</dbReference>
<comment type="function">
    <text evidence="7">Catalyzes the dehydration of the S-form of NAD(P)HX at the expense of ADP, which is converted to AMP. Together with NAD(P)HX epimerase, which catalyzes the epimerization of the S- and R-forms, the enzyme allows the repair of both epimers of NAD(P)HX, a damaged form of NAD(P)H that is a result of enzymatic or heat-dependent hydration.</text>
</comment>
<evidence type="ECO:0000256" key="6">
    <source>
        <dbReference type="ARBA" id="ARBA00023239"/>
    </source>
</evidence>
<dbReference type="eggNOG" id="COG0736">
    <property type="taxonomic scope" value="Bacteria"/>
</dbReference>
<evidence type="ECO:0000256" key="1">
    <source>
        <dbReference type="ARBA" id="ARBA00022679"/>
    </source>
</evidence>
<dbReference type="eggNOG" id="COG0063">
    <property type="taxonomic scope" value="Bacteria"/>
</dbReference>
<dbReference type="AlphaFoldDB" id="C7RHP3"/>
<dbReference type="GO" id="GO:0005524">
    <property type="term" value="F:ATP binding"/>
    <property type="evidence" value="ECO:0007669"/>
    <property type="project" value="UniProtKB-KW"/>
</dbReference>
<dbReference type="InterPro" id="IPR017953">
    <property type="entry name" value="Carbohydrate_kinase_pred_CS"/>
</dbReference>
<dbReference type="OrthoDB" id="9806925at2"/>
<comment type="catalytic activity">
    <reaction evidence="7">
        <text>(6S)-NADPHX + ADP = AMP + phosphate + NADPH + H(+)</text>
        <dbReference type="Rhea" id="RHEA:32235"/>
        <dbReference type="ChEBI" id="CHEBI:15378"/>
        <dbReference type="ChEBI" id="CHEBI:43474"/>
        <dbReference type="ChEBI" id="CHEBI:57783"/>
        <dbReference type="ChEBI" id="CHEBI:64076"/>
        <dbReference type="ChEBI" id="CHEBI:456215"/>
        <dbReference type="ChEBI" id="CHEBI:456216"/>
        <dbReference type="EC" id="4.2.1.136"/>
    </reaction>
</comment>
<feature type="domain" description="YjeF C-terminal" evidence="8">
    <location>
        <begin position="110"/>
        <end position="389"/>
    </location>
</feature>
<dbReference type="CDD" id="cd01171">
    <property type="entry name" value="YXKO-related"/>
    <property type="match status" value="1"/>
</dbReference>
<dbReference type="GO" id="GO:0110051">
    <property type="term" value="P:metabolite repair"/>
    <property type="evidence" value="ECO:0007669"/>
    <property type="project" value="TreeGrafter"/>
</dbReference>
<dbReference type="HOGENOM" id="CLU_024853_2_2_9"/>
<dbReference type="GO" id="GO:0000287">
    <property type="term" value="F:magnesium ion binding"/>
    <property type="evidence" value="ECO:0007669"/>
    <property type="project" value="InterPro"/>
</dbReference>
<proteinExistence type="inferred from homology"/>
<dbReference type="PANTHER" id="PTHR12592">
    <property type="entry name" value="ATP-DEPENDENT (S)-NAD(P)H-HYDRATE DEHYDRATASE FAMILY MEMBER"/>
    <property type="match status" value="1"/>
</dbReference>
<keyword evidence="5 7" id="KW-0520">NAD</keyword>
<dbReference type="GO" id="GO:0046496">
    <property type="term" value="P:nicotinamide nucleotide metabolic process"/>
    <property type="evidence" value="ECO:0007669"/>
    <property type="project" value="UniProtKB-UniRule"/>
</dbReference>
<dbReference type="GO" id="GO:0008897">
    <property type="term" value="F:holo-[acyl-carrier-protein] synthase activity"/>
    <property type="evidence" value="ECO:0007669"/>
    <property type="project" value="InterPro"/>
</dbReference>
<evidence type="ECO:0000256" key="3">
    <source>
        <dbReference type="ARBA" id="ARBA00022840"/>
    </source>
</evidence>
<comment type="similarity">
    <text evidence="7">Belongs to the NnrD/CARKD family.</text>
</comment>
<feature type="binding site" evidence="7">
    <location>
        <begin position="302"/>
        <end position="306"/>
    </location>
    <ligand>
        <name>AMP</name>
        <dbReference type="ChEBI" id="CHEBI:456215"/>
    </ligand>
</feature>
<protein>
    <recommendedName>
        <fullName evidence="7">ADP-dependent (S)-NAD(P)H-hydrate dehydratase</fullName>
        <ecNumber evidence="7">4.2.1.136</ecNumber>
    </recommendedName>
    <alternativeName>
        <fullName evidence="7">ADP-dependent NAD(P)HX dehydratase</fullName>
    </alternativeName>
</protein>
<dbReference type="InterPro" id="IPR037143">
    <property type="entry name" value="4-PPantetheinyl_Trfase_dom_sf"/>
</dbReference>
<dbReference type="Gene3D" id="3.40.1190.20">
    <property type="match status" value="1"/>
</dbReference>
<feature type="binding site" evidence="7">
    <location>
        <position position="215"/>
    </location>
    <ligand>
        <name>(6S)-NADPHX</name>
        <dbReference type="ChEBI" id="CHEBI:64076"/>
    </ligand>
</feature>
<evidence type="ECO:0000256" key="7">
    <source>
        <dbReference type="HAMAP-Rule" id="MF_01965"/>
    </source>
</evidence>
<feature type="binding site" evidence="7">
    <location>
        <position position="265"/>
    </location>
    <ligand>
        <name>(6S)-NADPHX</name>
        <dbReference type="ChEBI" id="CHEBI:64076"/>
    </ligand>
</feature>
<dbReference type="EC" id="4.2.1.136" evidence="7"/>
<dbReference type="STRING" id="525919.Apre_0976"/>
<keyword evidence="2 7" id="KW-0547">Nucleotide-binding</keyword>
<gene>
    <name evidence="7" type="primary">nnrD</name>
    <name evidence="9" type="ordered locus">Apre_0976</name>
</gene>
<keyword evidence="3 7" id="KW-0067">ATP-binding</keyword>
<dbReference type="InterPro" id="IPR000631">
    <property type="entry name" value="CARKD"/>
</dbReference>
<dbReference type="Pfam" id="PF01256">
    <property type="entry name" value="Carb_kinase"/>
    <property type="match status" value="1"/>
</dbReference>
<accession>C7RHP3</accession>
<dbReference type="NCBIfam" id="TIGR00196">
    <property type="entry name" value="yjeF_cterm"/>
    <property type="match status" value="1"/>
</dbReference>
<evidence type="ECO:0000259" key="8">
    <source>
        <dbReference type="PROSITE" id="PS51383"/>
    </source>
</evidence>
<keyword evidence="1" id="KW-0808">Transferase</keyword>
<dbReference type="InterPro" id="IPR008278">
    <property type="entry name" value="4-PPantetheinyl_Trfase_dom"/>
</dbReference>
<keyword evidence="9" id="KW-0418">Kinase</keyword>
<dbReference type="GO" id="GO:0052856">
    <property type="term" value="F:NAD(P)HX epimerase activity"/>
    <property type="evidence" value="ECO:0007669"/>
    <property type="project" value="TreeGrafter"/>
</dbReference>
<dbReference type="EMBL" id="CP001708">
    <property type="protein sequence ID" value="ACV29004.1"/>
    <property type="molecule type" value="Genomic_DNA"/>
</dbReference>
<evidence type="ECO:0000256" key="2">
    <source>
        <dbReference type="ARBA" id="ARBA00022741"/>
    </source>
</evidence>
<feature type="binding site" evidence="7">
    <location>
        <position position="331"/>
    </location>
    <ligand>
        <name>(6S)-NADPHX</name>
        <dbReference type="ChEBI" id="CHEBI:64076"/>
    </ligand>
</feature>
<dbReference type="PROSITE" id="PS51383">
    <property type="entry name" value="YJEF_C_3"/>
    <property type="match status" value="1"/>
</dbReference>
<dbReference type="Pfam" id="PF01648">
    <property type="entry name" value="ACPS"/>
    <property type="match status" value="1"/>
</dbReference>
<feature type="binding site" evidence="7">
    <location>
        <position position="330"/>
    </location>
    <ligand>
        <name>AMP</name>
        <dbReference type="ChEBI" id="CHEBI:456215"/>
    </ligand>
</feature>
<name>C7RHP3_ANAPD</name>
<dbReference type="PROSITE" id="PS01050">
    <property type="entry name" value="YJEF_C_2"/>
    <property type="match status" value="1"/>
</dbReference>
<organism evidence="9 10">
    <name type="scientific">Anaerococcus prevotii (strain ATCC 9321 / DSM 20548 / JCM 6508 / NCTC 11806 / PC1)</name>
    <name type="common">Peptostreptococcus prevotii</name>
    <name type="synonym">Peptococcus prevotii</name>
    <dbReference type="NCBI Taxonomy" id="525919"/>
    <lineage>
        <taxon>Bacteria</taxon>
        <taxon>Bacillati</taxon>
        <taxon>Bacillota</taxon>
        <taxon>Tissierellia</taxon>
        <taxon>Tissierellales</taxon>
        <taxon>Peptoniphilaceae</taxon>
        <taxon>Anaerococcus</taxon>
    </lineage>
</organism>
<evidence type="ECO:0000313" key="10">
    <source>
        <dbReference type="Proteomes" id="UP000002294"/>
    </source>
</evidence>
<keyword evidence="6 7" id="KW-0456">Lyase</keyword>
<dbReference type="SUPFAM" id="SSF53613">
    <property type="entry name" value="Ribokinase-like"/>
    <property type="match status" value="1"/>
</dbReference>
<dbReference type="GO" id="GO:0052855">
    <property type="term" value="F:ADP-dependent NAD(P)H-hydrate dehydratase activity"/>
    <property type="evidence" value="ECO:0007669"/>
    <property type="project" value="UniProtKB-UniRule"/>
</dbReference>
<dbReference type="SUPFAM" id="SSF56214">
    <property type="entry name" value="4'-phosphopantetheinyl transferase"/>
    <property type="match status" value="1"/>
</dbReference>
<comment type="caution">
    <text evidence="7">Lacks conserved residue(s) required for the propagation of feature annotation.</text>
</comment>
<evidence type="ECO:0000313" key="9">
    <source>
        <dbReference type="EMBL" id="ACV29004.1"/>
    </source>
</evidence>
<sequence>MLGIDLVSINKFKEKSNILKIFTEKELDHASQSKNFVMSLSGIFAAKEATIKAYGFNLSYIINRRIEIRYRDRKPCVLLDGFFLTDNISISHDGDYALAVCESNLENVYVDEYFKKIFPKRKKDTHKGDYGKIAILGGSSGMSGSVYLSSMAALRTGAGLVYNIVPKSISNILQIKTNEQIILPLDSFNIINNEENLRKINYYLKDKDILAIGPGMGQDDSLNSLINSIFKDFSGKILIDADGLNAISSDIKILKNHKNLVLTPHIMEFSRLTKLSLDQINSDRIGLAKKFARDKGVILVLKSEETIVTDGFRIYINKIGNPGMATAGSGDVLSGVISALLHRLDNYEAACLGVYIQSLAGDLASKDLCEDSIIASDIVNHIPGAMKLLG</sequence>
<dbReference type="KEGG" id="apr:Apre_0976"/>
<dbReference type="RefSeq" id="WP_015777907.1">
    <property type="nucleotide sequence ID" value="NC_013171.1"/>
</dbReference>
<evidence type="ECO:0000256" key="5">
    <source>
        <dbReference type="ARBA" id="ARBA00023027"/>
    </source>
</evidence>
<comment type="catalytic activity">
    <reaction evidence="7">
        <text>(6S)-NADHX + ADP = AMP + phosphate + NADH + H(+)</text>
        <dbReference type="Rhea" id="RHEA:32223"/>
        <dbReference type="ChEBI" id="CHEBI:15378"/>
        <dbReference type="ChEBI" id="CHEBI:43474"/>
        <dbReference type="ChEBI" id="CHEBI:57945"/>
        <dbReference type="ChEBI" id="CHEBI:64074"/>
        <dbReference type="ChEBI" id="CHEBI:456215"/>
        <dbReference type="ChEBI" id="CHEBI:456216"/>
        <dbReference type="EC" id="4.2.1.136"/>
    </reaction>
</comment>
<evidence type="ECO:0000256" key="4">
    <source>
        <dbReference type="ARBA" id="ARBA00022857"/>
    </source>
</evidence>
<comment type="cofactor">
    <cofactor evidence="7">
        <name>Mg(2+)</name>
        <dbReference type="ChEBI" id="CHEBI:18420"/>
    </cofactor>
</comment>
<dbReference type="PANTHER" id="PTHR12592:SF0">
    <property type="entry name" value="ATP-DEPENDENT (S)-NAD(P)H-HYDRATE DEHYDRATASE"/>
    <property type="match status" value="1"/>
</dbReference>
<reference evidence="9 10" key="1">
    <citation type="journal article" date="2009" name="Stand. Genomic Sci.">
        <title>Complete genome sequence of Anaerococcus prevotii type strain (PC1).</title>
        <authorList>
            <person name="Labutti K."/>
            <person name="Pukall R."/>
            <person name="Steenblock K."/>
            <person name="Glavina Del Rio T."/>
            <person name="Tice H."/>
            <person name="Copeland A."/>
            <person name="Cheng J.F."/>
            <person name="Lucas S."/>
            <person name="Chen F."/>
            <person name="Nolan M."/>
            <person name="Bruce D."/>
            <person name="Goodwin L."/>
            <person name="Pitluck S."/>
            <person name="Ivanova N."/>
            <person name="Mavromatis K."/>
            <person name="Ovchinnikova G."/>
            <person name="Pati A."/>
            <person name="Chen A."/>
            <person name="Palaniappan K."/>
            <person name="Land M."/>
            <person name="Hauser L."/>
            <person name="Chang Y.J."/>
            <person name="Jeffries C.D."/>
            <person name="Chain P."/>
            <person name="Saunders E."/>
            <person name="Brettin T."/>
            <person name="Detter J.C."/>
            <person name="Han C."/>
            <person name="Goker M."/>
            <person name="Bristow J."/>
            <person name="Eisen J.A."/>
            <person name="Markowitz V."/>
            <person name="Hugenholtz P."/>
            <person name="Kyrpides N.C."/>
            <person name="Klenk H.P."/>
            <person name="Lapidus A."/>
        </authorList>
    </citation>
    <scope>NUCLEOTIDE SEQUENCE [LARGE SCALE GENOMIC DNA]</scope>
    <source>
        <strain evidence="10">ATCC 9321 / DSM 20548 / JCM 6508 / NCTC 11806 / PC1</strain>
    </source>
</reference>
<keyword evidence="10" id="KW-1185">Reference proteome</keyword>
<keyword evidence="4 7" id="KW-0521">NADP</keyword>
<dbReference type="InterPro" id="IPR029056">
    <property type="entry name" value="Ribokinase-like"/>
</dbReference>